<evidence type="ECO:0000256" key="11">
    <source>
        <dbReference type="SAM" id="MobiDB-lite"/>
    </source>
</evidence>
<reference evidence="12" key="1">
    <citation type="submission" date="2025-08" db="UniProtKB">
        <authorList>
            <consortium name="Ensembl"/>
        </authorList>
    </citation>
    <scope>IDENTIFICATION</scope>
</reference>
<comment type="function">
    <text evidence="8 10">Component of the Mediator complex, a coactivator involved in the regulated transcription of nearly all RNA polymerase II-dependent genes. Mediator functions as a bridge to convey information from gene-specific regulatory proteins to the basal RNA polymerase II transcription machinery. Mediator is recruited to promoters by direct interactions with regulatory proteins and serves as a scaffold for the assembly of a functional preinitiation complex with RNA polymerase II and the general transcription factors.</text>
</comment>
<dbReference type="GeneTree" id="ENSGT00390000017666"/>
<dbReference type="InterPro" id="IPR016820">
    <property type="entry name" value="Mediator_Med6_met/pln"/>
</dbReference>
<sequence>MATMDGRDLLGISWHDSNWIPLLNPANVLDYFSERSNPFYDRSCNNEFVKMQRQTLDQLNTMTGLEYILLHVQEPILYIVRKQHRHSPTQVTPLTDYYIIAGVVYQAPDIGSVINSRILNAVHNIQSAFDETLSYSRYHPSKGYWWRFKEQEEKEKVAPKSKKKEEPSSLFQRQRVDMLLNELCQKFSPKFYQVKPGEKPVPAESAKEGEQPSESAKADEKDTAKTSQQVPAVKAPPEKRARLA</sequence>
<name>A0A8C4Q276_EPTBU</name>
<dbReference type="Pfam" id="PF04934">
    <property type="entry name" value="Med6"/>
    <property type="match status" value="1"/>
</dbReference>
<dbReference type="GO" id="GO:0005654">
    <property type="term" value="C:nucleoplasm"/>
    <property type="evidence" value="ECO:0007669"/>
    <property type="project" value="UniProtKB-ARBA"/>
</dbReference>
<dbReference type="InterPro" id="IPR007018">
    <property type="entry name" value="Mediator_Med6"/>
</dbReference>
<evidence type="ECO:0000313" key="12">
    <source>
        <dbReference type="Ensembl" id="ENSEBUP00000008795.1"/>
    </source>
</evidence>
<dbReference type="PANTHER" id="PTHR13104">
    <property type="entry name" value="MED-6-RELATED"/>
    <property type="match status" value="1"/>
</dbReference>
<feature type="region of interest" description="Disordered" evidence="11">
    <location>
        <begin position="193"/>
        <end position="244"/>
    </location>
</feature>
<dbReference type="Ensembl" id="ENSEBUT00000009307.1">
    <property type="protein sequence ID" value="ENSEBUP00000008795.1"/>
    <property type="gene ID" value="ENSEBUG00000005689.1"/>
</dbReference>
<evidence type="ECO:0000256" key="9">
    <source>
        <dbReference type="ARBA" id="ARBA00031259"/>
    </source>
</evidence>
<evidence type="ECO:0000256" key="8">
    <source>
        <dbReference type="ARBA" id="ARBA00025687"/>
    </source>
</evidence>
<evidence type="ECO:0000256" key="6">
    <source>
        <dbReference type="ARBA" id="ARBA00023163"/>
    </source>
</evidence>
<evidence type="ECO:0000256" key="7">
    <source>
        <dbReference type="ARBA" id="ARBA00023242"/>
    </source>
</evidence>
<dbReference type="Gene3D" id="3.10.450.580">
    <property type="entry name" value="Mediator complex, subunit Med6"/>
    <property type="match status" value="1"/>
</dbReference>
<dbReference type="GO" id="GO:0006357">
    <property type="term" value="P:regulation of transcription by RNA polymerase II"/>
    <property type="evidence" value="ECO:0007669"/>
    <property type="project" value="InterPro"/>
</dbReference>
<evidence type="ECO:0000256" key="10">
    <source>
        <dbReference type="PIRNR" id="PIRNR023869"/>
    </source>
</evidence>
<dbReference type="OMA" id="KKDMKPP"/>
<evidence type="ECO:0000256" key="1">
    <source>
        <dbReference type="ARBA" id="ARBA00004123"/>
    </source>
</evidence>
<evidence type="ECO:0000256" key="5">
    <source>
        <dbReference type="ARBA" id="ARBA00023159"/>
    </source>
</evidence>
<keyword evidence="13" id="KW-1185">Reference proteome</keyword>
<evidence type="ECO:0000256" key="4">
    <source>
        <dbReference type="ARBA" id="ARBA00023015"/>
    </source>
</evidence>
<protein>
    <recommendedName>
        <fullName evidence="3 10">Mediator of RNA polymerase II transcription subunit 6</fullName>
    </recommendedName>
    <alternativeName>
        <fullName evidence="9 10">Mediator complex subunit 6</fullName>
    </alternativeName>
</protein>
<dbReference type="PIRSF" id="PIRSF023869">
    <property type="entry name" value="Mediator_MED6_meta/pln"/>
    <property type="match status" value="1"/>
</dbReference>
<feature type="compositionally biased region" description="Basic and acidic residues" evidence="11">
    <location>
        <begin position="205"/>
        <end position="224"/>
    </location>
</feature>
<dbReference type="GO" id="GO:0016592">
    <property type="term" value="C:mediator complex"/>
    <property type="evidence" value="ECO:0007669"/>
    <property type="project" value="InterPro"/>
</dbReference>
<dbReference type="InterPro" id="IPR038566">
    <property type="entry name" value="Mediator_Med6_sf"/>
</dbReference>
<reference evidence="12" key="2">
    <citation type="submission" date="2025-09" db="UniProtKB">
        <authorList>
            <consortium name="Ensembl"/>
        </authorList>
    </citation>
    <scope>IDENTIFICATION</scope>
</reference>
<dbReference type="FunFam" id="3.10.450.580:FF:000001">
    <property type="entry name" value="Mediator of RNA polymerase II transcription subunit 6"/>
    <property type="match status" value="1"/>
</dbReference>
<dbReference type="GO" id="GO:0003712">
    <property type="term" value="F:transcription coregulator activity"/>
    <property type="evidence" value="ECO:0007669"/>
    <property type="project" value="InterPro"/>
</dbReference>
<keyword evidence="6 10" id="KW-0804">Transcription</keyword>
<dbReference type="Proteomes" id="UP000694388">
    <property type="component" value="Unplaced"/>
</dbReference>
<evidence type="ECO:0000256" key="3">
    <source>
        <dbReference type="ARBA" id="ARBA00020634"/>
    </source>
</evidence>
<proteinExistence type="inferred from homology"/>
<evidence type="ECO:0000256" key="2">
    <source>
        <dbReference type="ARBA" id="ARBA00007526"/>
    </source>
</evidence>
<accession>A0A8C4Q276</accession>
<comment type="subcellular location">
    <subcellularLocation>
        <location evidence="1 10">Nucleus</location>
    </subcellularLocation>
</comment>
<keyword evidence="4 10" id="KW-0805">Transcription regulation</keyword>
<dbReference type="AlphaFoldDB" id="A0A8C4Q276"/>
<keyword evidence="7 10" id="KW-0539">Nucleus</keyword>
<evidence type="ECO:0000313" key="13">
    <source>
        <dbReference type="Proteomes" id="UP000694388"/>
    </source>
</evidence>
<organism evidence="12 13">
    <name type="scientific">Eptatretus burgeri</name>
    <name type="common">Inshore hagfish</name>
    <dbReference type="NCBI Taxonomy" id="7764"/>
    <lineage>
        <taxon>Eukaryota</taxon>
        <taxon>Metazoa</taxon>
        <taxon>Chordata</taxon>
        <taxon>Craniata</taxon>
        <taxon>Vertebrata</taxon>
        <taxon>Cyclostomata</taxon>
        <taxon>Myxini</taxon>
        <taxon>Myxiniformes</taxon>
        <taxon>Myxinidae</taxon>
        <taxon>Eptatretinae</taxon>
        <taxon>Eptatretus</taxon>
    </lineage>
</organism>
<keyword evidence="5 10" id="KW-0010">Activator</keyword>
<comment type="subunit">
    <text evidence="10">Component of the Mediator complex.</text>
</comment>
<comment type="similarity">
    <text evidence="2 10">Belongs to the Mediator complex subunit 6 family.</text>
</comment>